<protein>
    <recommendedName>
        <fullName evidence="4">Septum formation initiator</fullName>
    </recommendedName>
</protein>
<keyword evidence="1" id="KW-0175">Coiled coil</keyword>
<dbReference type="AlphaFoldDB" id="A0A6S6S9L4"/>
<name>A0A6S6S9L4_9BACT</name>
<evidence type="ECO:0008006" key="4">
    <source>
        <dbReference type="Google" id="ProtNLM"/>
    </source>
</evidence>
<evidence type="ECO:0000313" key="3">
    <source>
        <dbReference type="EMBL" id="CAA6801209.1"/>
    </source>
</evidence>
<keyword evidence="2" id="KW-0812">Transmembrane</keyword>
<feature type="coiled-coil region" evidence="1">
    <location>
        <begin position="44"/>
        <end position="71"/>
    </location>
</feature>
<proteinExistence type="predicted"/>
<evidence type="ECO:0000256" key="1">
    <source>
        <dbReference type="SAM" id="Coils"/>
    </source>
</evidence>
<keyword evidence="2" id="KW-0472">Membrane</keyword>
<reference evidence="3" key="1">
    <citation type="submission" date="2020-01" db="EMBL/GenBank/DDBJ databases">
        <authorList>
            <person name="Meier V. D."/>
            <person name="Meier V D."/>
        </authorList>
    </citation>
    <scope>NUCLEOTIDE SEQUENCE</scope>
    <source>
        <strain evidence="3">HLG_WM_MAG_12</strain>
    </source>
</reference>
<keyword evidence="2" id="KW-1133">Transmembrane helix</keyword>
<sequence length="81" mass="9640">MSFLLDSLKEYLTFNRIVIIAILLAVILTYIFYIFFSNKSILVLSKIKDEKKYLKENILNLKKENEMLQKHFLDLKGLQPE</sequence>
<feature type="transmembrane region" description="Helical" evidence="2">
    <location>
        <begin position="12"/>
        <end position="36"/>
    </location>
</feature>
<evidence type="ECO:0000256" key="2">
    <source>
        <dbReference type="SAM" id="Phobius"/>
    </source>
</evidence>
<organism evidence="3">
    <name type="scientific">uncultured Campylobacterales bacterium</name>
    <dbReference type="NCBI Taxonomy" id="352960"/>
    <lineage>
        <taxon>Bacteria</taxon>
        <taxon>Pseudomonadati</taxon>
        <taxon>Campylobacterota</taxon>
        <taxon>Epsilonproteobacteria</taxon>
        <taxon>Campylobacterales</taxon>
        <taxon>environmental samples</taxon>
    </lineage>
</organism>
<gene>
    <name evidence="3" type="ORF">HELGO_WM11035</name>
</gene>
<accession>A0A6S6S9L4</accession>
<dbReference type="EMBL" id="CACVAW010000005">
    <property type="protein sequence ID" value="CAA6801209.1"/>
    <property type="molecule type" value="Genomic_DNA"/>
</dbReference>